<feature type="region of interest" description="Disordered" evidence="6">
    <location>
        <begin position="300"/>
        <end position="320"/>
    </location>
</feature>
<dbReference type="PANTHER" id="PTHR48011">
    <property type="entry name" value="CCR4-NOT TRANSCRIPTIONAL COMPLEX SUBUNIT CAF120-RELATED"/>
    <property type="match status" value="1"/>
</dbReference>
<dbReference type="Gene3D" id="3.30.200.20">
    <property type="entry name" value="Phosphorylase Kinase, domain 1"/>
    <property type="match status" value="1"/>
</dbReference>
<keyword evidence="9" id="KW-1185">Reference proteome</keyword>
<feature type="binding site" evidence="5">
    <location>
        <position position="38"/>
    </location>
    <ligand>
        <name>ATP</name>
        <dbReference type="ChEBI" id="CHEBI:30616"/>
    </ligand>
</feature>
<dbReference type="GO" id="GO:0007165">
    <property type="term" value="P:signal transduction"/>
    <property type="evidence" value="ECO:0007669"/>
    <property type="project" value="TreeGrafter"/>
</dbReference>
<evidence type="ECO:0000256" key="2">
    <source>
        <dbReference type="ARBA" id="ARBA00022741"/>
    </source>
</evidence>
<sequence length="506" mass="55978">METKASQNWVRGSCIGKGSFGTVSIAIRKPTGQLFAVKSVDTDTKTAHISHIESLENEIEILQSLYSSPHIIKYLGDDITREISSRYRNLHMEYMSGGTVADYATKYSGKGGGDDYIIRSYTWCILSALNYVHSRGIVHCDVKGKNVLVDSSSPGIAKLADFGSAKRISNSDSGNSPVLPRGTPMWMAPEVVRGEKQGPESDIWSLGCTVIEMITGGPPWKDRGYETVNRIGFSSEIPVFPAQLSELGRDFVQKCLQRDPNARWTSAELLRHPYVSADIIAKSSPRSVLDWSSSEFRDNIDEDNEENRTKSDSNSDHLSSDLVNSARERIGELGISSGAIWESDGWELVRFCRESEEEGTSSVNSNFSGTEVGIENNGGAKWEYIDCGCYISLASWCCGCKDCFGCQHELKERREFVGDDCDDHWPPLARDDVVPVAQLGGMLRAKLVGIHICHLLPVEICKAGFGCNRSIINTNLLSSTIQQTQKDRMHVKTVFWSLQFQSSVAL</sequence>
<dbReference type="OrthoDB" id="275301at2759"/>
<evidence type="ECO:0000313" key="9">
    <source>
        <dbReference type="Proteomes" id="UP000541444"/>
    </source>
</evidence>
<dbReference type="SUPFAM" id="SSF56112">
    <property type="entry name" value="Protein kinase-like (PK-like)"/>
    <property type="match status" value="1"/>
</dbReference>
<feature type="compositionally biased region" description="Basic and acidic residues" evidence="6">
    <location>
        <begin position="306"/>
        <end position="319"/>
    </location>
</feature>
<dbReference type="Proteomes" id="UP000541444">
    <property type="component" value="Unassembled WGS sequence"/>
</dbReference>
<dbReference type="EMBL" id="JACGCM010001634">
    <property type="protein sequence ID" value="KAF6152395.1"/>
    <property type="molecule type" value="Genomic_DNA"/>
</dbReference>
<dbReference type="AlphaFoldDB" id="A0A7J7MBX5"/>
<dbReference type="PANTHER" id="PTHR48011:SF7">
    <property type="entry name" value="F10K1.14 PROTEIN"/>
    <property type="match status" value="1"/>
</dbReference>
<evidence type="ECO:0000256" key="1">
    <source>
        <dbReference type="ARBA" id="ARBA00022679"/>
    </source>
</evidence>
<dbReference type="CDD" id="cd06606">
    <property type="entry name" value="STKc_MAPKKK"/>
    <property type="match status" value="1"/>
</dbReference>
<organism evidence="8 9">
    <name type="scientific">Kingdonia uniflora</name>
    <dbReference type="NCBI Taxonomy" id="39325"/>
    <lineage>
        <taxon>Eukaryota</taxon>
        <taxon>Viridiplantae</taxon>
        <taxon>Streptophyta</taxon>
        <taxon>Embryophyta</taxon>
        <taxon>Tracheophyta</taxon>
        <taxon>Spermatophyta</taxon>
        <taxon>Magnoliopsida</taxon>
        <taxon>Ranunculales</taxon>
        <taxon>Circaeasteraceae</taxon>
        <taxon>Kingdonia</taxon>
    </lineage>
</organism>
<dbReference type="InterPro" id="IPR017441">
    <property type="entry name" value="Protein_kinase_ATP_BS"/>
</dbReference>
<gene>
    <name evidence="8" type="ORF">GIB67_020489</name>
</gene>
<dbReference type="InterPro" id="IPR008271">
    <property type="entry name" value="Ser/Thr_kinase_AS"/>
</dbReference>
<keyword evidence="3" id="KW-0418">Kinase</keyword>
<dbReference type="SMART" id="SM00220">
    <property type="entry name" value="S_TKc"/>
    <property type="match status" value="1"/>
</dbReference>
<dbReference type="PROSITE" id="PS00107">
    <property type="entry name" value="PROTEIN_KINASE_ATP"/>
    <property type="match status" value="1"/>
</dbReference>
<accession>A0A7J7MBX5</accession>
<dbReference type="InterPro" id="IPR052751">
    <property type="entry name" value="Plant_MAPKKK"/>
</dbReference>
<dbReference type="InterPro" id="IPR011009">
    <property type="entry name" value="Kinase-like_dom_sf"/>
</dbReference>
<evidence type="ECO:0000256" key="4">
    <source>
        <dbReference type="ARBA" id="ARBA00022840"/>
    </source>
</evidence>
<name>A0A7J7MBX5_9MAGN</name>
<dbReference type="Gene3D" id="1.10.510.10">
    <property type="entry name" value="Transferase(Phosphotransferase) domain 1"/>
    <property type="match status" value="1"/>
</dbReference>
<evidence type="ECO:0000256" key="6">
    <source>
        <dbReference type="SAM" id="MobiDB-lite"/>
    </source>
</evidence>
<reference evidence="8 9" key="1">
    <citation type="journal article" date="2020" name="IScience">
        <title>Genome Sequencing of the Endangered Kingdonia uniflora (Circaeasteraceae, Ranunculales) Reveals Potential Mechanisms of Evolutionary Specialization.</title>
        <authorList>
            <person name="Sun Y."/>
            <person name="Deng T."/>
            <person name="Zhang A."/>
            <person name="Moore M.J."/>
            <person name="Landis J.B."/>
            <person name="Lin N."/>
            <person name="Zhang H."/>
            <person name="Zhang X."/>
            <person name="Huang J."/>
            <person name="Zhang X."/>
            <person name="Sun H."/>
            <person name="Wang H."/>
        </authorList>
    </citation>
    <scope>NUCLEOTIDE SEQUENCE [LARGE SCALE GENOMIC DNA]</scope>
    <source>
        <strain evidence="8">TB1705</strain>
        <tissue evidence="8">Leaf</tissue>
    </source>
</reference>
<keyword evidence="1" id="KW-0808">Transferase</keyword>
<dbReference type="GO" id="GO:0004672">
    <property type="term" value="F:protein kinase activity"/>
    <property type="evidence" value="ECO:0007669"/>
    <property type="project" value="InterPro"/>
</dbReference>
<dbReference type="PROSITE" id="PS00108">
    <property type="entry name" value="PROTEIN_KINASE_ST"/>
    <property type="match status" value="1"/>
</dbReference>
<dbReference type="PROSITE" id="PS50011">
    <property type="entry name" value="PROTEIN_KINASE_DOM"/>
    <property type="match status" value="1"/>
</dbReference>
<dbReference type="GO" id="GO:0005524">
    <property type="term" value="F:ATP binding"/>
    <property type="evidence" value="ECO:0007669"/>
    <property type="project" value="UniProtKB-UniRule"/>
</dbReference>
<feature type="domain" description="Protein kinase" evidence="7">
    <location>
        <begin position="9"/>
        <end position="275"/>
    </location>
</feature>
<comment type="caution">
    <text evidence="8">The sequence shown here is derived from an EMBL/GenBank/DDBJ whole genome shotgun (WGS) entry which is preliminary data.</text>
</comment>
<protein>
    <recommendedName>
        <fullName evidence="7">Protein kinase domain-containing protein</fullName>
    </recommendedName>
</protein>
<proteinExistence type="predicted"/>
<dbReference type="InterPro" id="IPR000719">
    <property type="entry name" value="Prot_kinase_dom"/>
</dbReference>
<evidence type="ECO:0000259" key="7">
    <source>
        <dbReference type="PROSITE" id="PS50011"/>
    </source>
</evidence>
<keyword evidence="2 5" id="KW-0547">Nucleotide-binding</keyword>
<keyword evidence="4 5" id="KW-0067">ATP-binding</keyword>
<dbReference type="Pfam" id="PF00069">
    <property type="entry name" value="Pkinase"/>
    <property type="match status" value="1"/>
</dbReference>
<evidence type="ECO:0000313" key="8">
    <source>
        <dbReference type="EMBL" id="KAF6152395.1"/>
    </source>
</evidence>
<evidence type="ECO:0000256" key="3">
    <source>
        <dbReference type="ARBA" id="ARBA00022777"/>
    </source>
</evidence>
<evidence type="ECO:0000256" key="5">
    <source>
        <dbReference type="PROSITE-ProRule" id="PRU10141"/>
    </source>
</evidence>
<dbReference type="FunFam" id="1.10.510.10:FF:001090">
    <property type="entry name" value="Serine threonine protein kinase putative"/>
    <property type="match status" value="1"/>
</dbReference>